<dbReference type="PANTHER" id="PTHR43245:SF13">
    <property type="entry name" value="UDP-D-APIOSE_UDP-D-XYLOSE SYNTHASE 2"/>
    <property type="match status" value="1"/>
</dbReference>
<proteinExistence type="predicted"/>
<evidence type="ECO:0000313" key="2">
    <source>
        <dbReference type="EMBL" id="SVC40470.1"/>
    </source>
</evidence>
<dbReference type="AlphaFoldDB" id="A0A382LV26"/>
<organism evidence="2">
    <name type="scientific">marine metagenome</name>
    <dbReference type="NCBI Taxonomy" id="408172"/>
    <lineage>
        <taxon>unclassified sequences</taxon>
        <taxon>metagenomes</taxon>
        <taxon>ecological metagenomes</taxon>
    </lineage>
</organism>
<accession>A0A382LV26</accession>
<dbReference type="CDD" id="cd05256">
    <property type="entry name" value="UDP_AE_SDR_e"/>
    <property type="match status" value="1"/>
</dbReference>
<dbReference type="Gene3D" id="3.90.25.10">
    <property type="entry name" value="UDP-galactose 4-epimerase, domain 1"/>
    <property type="match status" value="1"/>
</dbReference>
<dbReference type="Gene3D" id="3.40.50.720">
    <property type="entry name" value="NAD(P)-binding Rossmann-like Domain"/>
    <property type="match status" value="1"/>
</dbReference>
<feature type="domain" description="NAD-dependent epimerase/dehydratase" evidence="1">
    <location>
        <begin position="4"/>
        <end position="238"/>
    </location>
</feature>
<protein>
    <recommendedName>
        <fullName evidence="1">NAD-dependent epimerase/dehydratase domain-containing protein</fullName>
    </recommendedName>
</protein>
<gene>
    <name evidence="2" type="ORF">METZ01_LOCUS293324</name>
</gene>
<dbReference type="EMBL" id="UINC01089405">
    <property type="protein sequence ID" value="SVC40470.1"/>
    <property type="molecule type" value="Genomic_DNA"/>
</dbReference>
<name>A0A382LV26_9ZZZZ</name>
<dbReference type="InterPro" id="IPR001509">
    <property type="entry name" value="Epimerase_deHydtase"/>
</dbReference>
<dbReference type="SUPFAM" id="SSF51735">
    <property type="entry name" value="NAD(P)-binding Rossmann-fold domains"/>
    <property type="match status" value="1"/>
</dbReference>
<sequence>MKSVVTGGAGFIGSHLVDALLALGHEVKVLDNFSTGRVENLVGSQEQISVVECDLAESGNWMSELIDADWVFHLAALADVVPSINDPDAYFRSNVDGTFNVLRACQMGKNPRVVYAASSSCYGIPDLYPTPETAEIRPQYPYALTKNLGEQLVLHWAQVYKLPTVSLRFFNVYGPRSRTSGTYGAVFGVFLAQKLAGAPFTVVGDGQQTRDFTYVTDIVDALLSAADASSLEGVYNIGSGATTSVNKLVELLGGDKVYIPKRPGEPDCTFADTTRIRRELNWQAKVPIEEGVKALLEHIDYWQHAPVWTPEK</sequence>
<dbReference type="InterPro" id="IPR050177">
    <property type="entry name" value="Lipid_A_modif_metabolic_enz"/>
</dbReference>
<dbReference type="Pfam" id="PF01370">
    <property type="entry name" value="Epimerase"/>
    <property type="match status" value="1"/>
</dbReference>
<evidence type="ECO:0000259" key="1">
    <source>
        <dbReference type="Pfam" id="PF01370"/>
    </source>
</evidence>
<dbReference type="InterPro" id="IPR036291">
    <property type="entry name" value="NAD(P)-bd_dom_sf"/>
</dbReference>
<reference evidence="2" key="1">
    <citation type="submission" date="2018-05" db="EMBL/GenBank/DDBJ databases">
        <authorList>
            <person name="Lanie J.A."/>
            <person name="Ng W.-L."/>
            <person name="Kazmierczak K.M."/>
            <person name="Andrzejewski T.M."/>
            <person name="Davidsen T.M."/>
            <person name="Wayne K.J."/>
            <person name="Tettelin H."/>
            <person name="Glass J.I."/>
            <person name="Rusch D."/>
            <person name="Podicherti R."/>
            <person name="Tsui H.-C.T."/>
            <person name="Winkler M.E."/>
        </authorList>
    </citation>
    <scope>NUCLEOTIDE SEQUENCE</scope>
</reference>
<dbReference type="PANTHER" id="PTHR43245">
    <property type="entry name" value="BIFUNCTIONAL POLYMYXIN RESISTANCE PROTEIN ARNA"/>
    <property type="match status" value="1"/>
</dbReference>
<feature type="non-terminal residue" evidence="2">
    <location>
        <position position="312"/>
    </location>
</feature>